<keyword evidence="2" id="KW-1133">Transmembrane helix</keyword>
<feature type="compositionally biased region" description="Acidic residues" evidence="1">
    <location>
        <begin position="78"/>
        <end position="88"/>
    </location>
</feature>
<evidence type="ECO:0000313" key="4">
    <source>
        <dbReference type="Proteomes" id="UP000784435"/>
    </source>
</evidence>
<organism evidence="3 4">
    <name type="scientific">Brevibacterium senegalense</name>
    <dbReference type="NCBI Taxonomy" id="1033736"/>
    <lineage>
        <taxon>Bacteria</taxon>
        <taxon>Bacillati</taxon>
        <taxon>Actinomycetota</taxon>
        <taxon>Actinomycetes</taxon>
        <taxon>Micrococcales</taxon>
        <taxon>Brevibacteriaceae</taxon>
        <taxon>Brevibacterium</taxon>
    </lineage>
</organism>
<accession>A0A921SN87</accession>
<keyword evidence="2" id="KW-0472">Membrane</keyword>
<sequence>MRSFLLYNLARLGILVGCILIIWTIWGRSLWGAVAGIIISALVSFIVLAPLREKSANELIDSAQERREKRERKRRDEESAEDSAIDDA</sequence>
<reference evidence="3" key="1">
    <citation type="journal article" date="2021" name="PeerJ">
        <title>Extensive microbial diversity within the chicken gut microbiome revealed by metagenomics and culture.</title>
        <authorList>
            <person name="Gilroy R."/>
            <person name="Ravi A."/>
            <person name="Getino M."/>
            <person name="Pursley I."/>
            <person name="Horton D.L."/>
            <person name="Alikhan N.F."/>
            <person name="Baker D."/>
            <person name="Gharbi K."/>
            <person name="Hall N."/>
            <person name="Watson M."/>
            <person name="Adriaenssens E.M."/>
            <person name="Foster-Nyarko E."/>
            <person name="Jarju S."/>
            <person name="Secka A."/>
            <person name="Antonio M."/>
            <person name="Oren A."/>
            <person name="Chaudhuri R.R."/>
            <person name="La Ragione R."/>
            <person name="Hildebrand F."/>
            <person name="Pallen M.J."/>
        </authorList>
    </citation>
    <scope>NUCLEOTIDE SEQUENCE</scope>
    <source>
        <strain evidence="3">ChiGjej5B5-7349</strain>
    </source>
</reference>
<evidence type="ECO:0000256" key="1">
    <source>
        <dbReference type="SAM" id="MobiDB-lite"/>
    </source>
</evidence>
<keyword evidence="2" id="KW-0812">Transmembrane</keyword>
<reference evidence="3" key="2">
    <citation type="submission" date="2021-09" db="EMBL/GenBank/DDBJ databases">
        <authorList>
            <person name="Gilroy R."/>
        </authorList>
    </citation>
    <scope>NUCLEOTIDE SEQUENCE</scope>
    <source>
        <strain evidence="3">ChiGjej5B5-7349</strain>
    </source>
</reference>
<dbReference type="Proteomes" id="UP000784435">
    <property type="component" value="Unassembled WGS sequence"/>
</dbReference>
<evidence type="ECO:0000313" key="3">
    <source>
        <dbReference type="EMBL" id="HJG79618.1"/>
    </source>
</evidence>
<dbReference type="EMBL" id="DYUK01000089">
    <property type="protein sequence ID" value="HJG79618.1"/>
    <property type="molecule type" value="Genomic_DNA"/>
</dbReference>
<feature type="transmembrane region" description="Helical" evidence="2">
    <location>
        <begin position="32"/>
        <end position="51"/>
    </location>
</feature>
<comment type="caution">
    <text evidence="3">The sequence shown here is derived from an EMBL/GenBank/DDBJ whole genome shotgun (WGS) entry which is preliminary data.</text>
</comment>
<proteinExistence type="predicted"/>
<feature type="region of interest" description="Disordered" evidence="1">
    <location>
        <begin position="62"/>
        <end position="88"/>
    </location>
</feature>
<dbReference type="InterPro" id="IPR025323">
    <property type="entry name" value="DUF4229"/>
</dbReference>
<feature type="transmembrane region" description="Helical" evidence="2">
    <location>
        <begin position="5"/>
        <end position="26"/>
    </location>
</feature>
<dbReference type="AlphaFoldDB" id="A0A921SN87"/>
<dbReference type="Pfam" id="PF14012">
    <property type="entry name" value="DUF4229"/>
    <property type="match status" value="1"/>
</dbReference>
<evidence type="ECO:0000256" key="2">
    <source>
        <dbReference type="SAM" id="Phobius"/>
    </source>
</evidence>
<gene>
    <name evidence="3" type="ORF">K8V08_04315</name>
</gene>
<name>A0A921SN87_9MICO</name>
<protein>
    <submittedName>
        <fullName evidence="3">DUF4229 domain-containing protein</fullName>
    </submittedName>
</protein>